<feature type="transmembrane region" description="Helical" evidence="1">
    <location>
        <begin position="242"/>
        <end position="261"/>
    </location>
</feature>
<sequence>MMVHLPLQVASFLEVVPAWLPVVTVSLGVCLLLFGMGEQYIGAHIGHWKAYTERTGALLAGSLTGSIAGATYLTIRQAELTLLFIFFTFISGQLIQGAVAARIIQKIIDFFKPSDGGEGSDQSLLARGYAFAKAKIKDRLIIVAVTSVLSTYMTLSILSVFVLGSGEPLEAIERFWTGVLLLTIAGIAFDFRYFSHRLSWPAALGLVVATSGAFLYSPVGFSNVTTALAPYLDNPLPDWMRLPLRAFGFFAGVVFWALFYIKEG</sequence>
<gene>
    <name evidence="2" type="ORF">BDK61_4686</name>
</gene>
<dbReference type="AlphaFoldDB" id="A0A495QQ98"/>
<name>A0A495QQ98_9EURY</name>
<keyword evidence="1" id="KW-1133">Transmembrane helix</keyword>
<keyword evidence="1" id="KW-0812">Transmembrane</keyword>
<keyword evidence="3" id="KW-1185">Reference proteome</keyword>
<reference evidence="2 3" key="1">
    <citation type="submission" date="2018-10" db="EMBL/GenBank/DDBJ databases">
        <title>Genomic Encyclopedia of Archaeal and Bacterial Type Strains, Phase II (KMG-II): from individual species to whole genera.</title>
        <authorList>
            <person name="Goeker M."/>
        </authorList>
    </citation>
    <scope>NUCLEOTIDE SEQUENCE [LARGE SCALE GENOMIC DNA]</scope>
    <source>
        <strain evidence="2 3">DSM 11927</strain>
    </source>
</reference>
<dbReference type="Proteomes" id="UP000268233">
    <property type="component" value="Unassembled WGS sequence"/>
</dbReference>
<comment type="caution">
    <text evidence="2">The sequence shown here is derived from an EMBL/GenBank/DDBJ whole genome shotgun (WGS) entry which is preliminary data.</text>
</comment>
<dbReference type="EMBL" id="RBWW01000004">
    <property type="protein sequence ID" value="RKS75145.1"/>
    <property type="molecule type" value="Genomic_DNA"/>
</dbReference>
<keyword evidence="1" id="KW-0472">Membrane</keyword>
<accession>A0A495QQ98</accession>
<protein>
    <submittedName>
        <fullName evidence="2">Uncharacterized protein</fullName>
    </submittedName>
</protein>
<feature type="transmembrane region" description="Helical" evidence="1">
    <location>
        <begin position="175"/>
        <end position="195"/>
    </location>
</feature>
<evidence type="ECO:0000313" key="3">
    <source>
        <dbReference type="Proteomes" id="UP000268233"/>
    </source>
</evidence>
<feature type="transmembrane region" description="Helical" evidence="1">
    <location>
        <begin position="81"/>
        <end position="104"/>
    </location>
</feature>
<evidence type="ECO:0000256" key="1">
    <source>
        <dbReference type="SAM" id="Phobius"/>
    </source>
</evidence>
<proteinExistence type="predicted"/>
<feature type="transmembrane region" description="Helical" evidence="1">
    <location>
        <begin position="140"/>
        <end position="163"/>
    </location>
</feature>
<feature type="transmembrane region" description="Helical" evidence="1">
    <location>
        <begin position="202"/>
        <end position="222"/>
    </location>
</feature>
<feature type="transmembrane region" description="Helical" evidence="1">
    <location>
        <begin position="12"/>
        <end position="34"/>
    </location>
</feature>
<evidence type="ECO:0000313" key="2">
    <source>
        <dbReference type="EMBL" id="RKS75145.1"/>
    </source>
</evidence>
<feature type="transmembrane region" description="Helical" evidence="1">
    <location>
        <begin position="55"/>
        <end position="75"/>
    </location>
</feature>
<organism evidence="2 3">
    <name type="scientific">Haloarcula quadrata</name>
    <dbReference type="NCBI Taxonomy" id="182779"/>
    <lineage>
        <taxon>Archaea</taxon>
        <taxon>Methanobacteriati</taxon>
        <taxon>Methanobacteriota</taxon>
        <taxon>Stenosarchaea group</taxon>
        <taxon>Halobacteria</taxon>
        <taxon>Halobacteriales</taxon>
        <taxon>Haloarculaceae</taxon>
        <taxon>Haloarcula</taxon>
    </lineage>
</organism>